<evidence type="ECO:0000313" key="3">
    <source>
        <dbReference type="Proteomes" id="UP000199263"/>
    </source>
</evidence>
<evidence type="ECO:0000313" key="2">
    <source>
        <dbReference type="EMBL" id="SFD22399.1"/>
    </source>
</evidence>
<gene>
    <name evidence="2" type="ORF">SAMN05421842_12542</name>
</gene>
<accession>A0A1I1QK12</accession>
<reference evidence="2 3" key="1">
    <citation type="submission" date="2016-10" db="EMBL/GenBank/DDBJ databases">
        <authorList>
            <person name="de Groot N.N."/>
        </authorList>
    </citation>
    <scope>NUCLEOTIDE SEQUENCE [LARGE SCALE GENOMIC DNA]</scope>
    <source>
        <strain evidence="2 3">DSM 12992</strain>
    </source>
</reference>
<organism evidence="2 3">
    <name type="scientific">Clostridium uliginosum</name>
    <dbReference type="NCBI Taxonomy" id="119641"/>
    <lineage>
        <taxon>Bacteria</taxon>
        <taxon>Bacillati</taxon>
        <taxon>Bacillota</taxon>
        <taxon>Clostridia</taxon>
        <taxon>Eubacteriales</taxon>
        <taxon>Clostridiaceae</taxon>
        <taxon>Clostridium</taxon>
    </lineage>
</organism>
<dbReference type="Pfam" id="PF18948">
    <property type="entry name" value="DUF5692"/>
    <property type="match status" value="1"/>
</dbReference>
<keyword evidence="1" id="KW-1133">Transmembrane helix</keyword>
<feature type="transmembrane region" description="Helical" evidence="1">
    <location>
        <begin position="234"/>
        <end position="252"/>
    </location>
</feature>
<proteinExistence type="predicted"/>
<keyword evidence="1" id="KW-0812">Transmembrane</keyword>
<dbReference type="InterPro" id="IPR043747">
    <property type="entry name" value="DUF5692"/>
</dbReference>
<keyword evidence="1" id="KW-0472">Membrane</keyword>
<keyword evidence="3" id="KW-1185">Reference proteome</keyword>
<dbReference type="Proteomes" id="UP000199263">
    <property type="component" value="Unassembled WGS sequence"/>
</dbReference>
<feature type="transmembrane region" description="Helical" evidence="1">
    <location>
        <begin position="176"/>
        <end position="198"/>
    </location>
</feature>
<feature type="transmembrane region" description="Helical" evidence="1">
    <location>
        <begin position="210"/>
        <end position="228"/>
    </location>
</feature>
<feature type="transmembrane region" description="Helical" evidence="1">
    <location>
        <begin position="74"/>
        <end position="92"/>
    </location>
</feature>
<sequence length="344" mass="39585">MYLMLKNVDKIRKCFIIKLNIKNNKRYFLILLKGGLVMFLFQPIPWYSWVMFFIVLGGLMLFNEIGRYNKYTGIALFVVLPILLTIFVWPHTSGPESGQSTANWFHWAKTYSALAGCSIFMGLRFSEKIQAKKWYYLLPPGILALNILEAVVREFQVYGMNEVINGMTYMGGPWNIMNGIAGILNILTICGWFGIIVSKDKQKDMIWPDMLWFWIIAYDLWNFGYLYNCVTDRAFYGGLALLLSCTIPAFTIKKGAWLQHRTHTLALWMMLVMIVPEFFTAGKYAVASSHNPTAYMVVSIIALTVNIAVAVYQVRIILKNKKNPLKDEIYTELNSYKTVKESNI</sequence>
<feature type="transmembrane region" description="Helical" evidence="1">
    <location>
        <begin position="293"/>
        <end position="312"/>
    </location>
</feature>
<name>A0A1I1QK12_9CLOT</name>
<dbReference type="AlphaFoldDB" id="A0A1I1QK12"/>
<dbReference type="STRING" id="119641.SAMN05421842_12542"/>
<feature type="transmembrane region" description="Helical" evidence="1">
    <location>
        <begin position="44"/>
        <end position="62"/>
    </location>
</feature>
<dbReference type="EMBL" id="FOMG01000025">
    <property type="protein sequence ID" value="SFD22399.1"/>
    <property type="molecule type" value="Genomic_DNA"/>
</dbReference>
<feature type="transmembrane region" description="Helical" evidence="1">
    <location>
        <begin position="264"/>
        <end position="287"/>
    </location>
</feature>
<feature type="transmembrane region" description="Helical" evidence="1">
    <location>
        <begin position="104"/>
        <end position="123"/>
    </location>
</feature>
<protein>
    <submittedName>
        <fullName evidence="2">Uncharacterized protein</fullName>
    </submittedName>
</protein>
<evidence type="ECO:0000256" key="1">
    <source>
        <dbReference type="SAM" id="Phobius"/>
    </source>
</evidence>